<dbReference type="GO" id="GO:0005769">
    <property type="term" value="C:early endosome"/>
    <property type="evidence" value="ECO:0007669"/>
    <property type="project" value="TreeGrafter"/>
</dbReference>
<dbReference type="GO" id="GO:0008333">
    <property type="term" value="P:endosome to lysosome transport"/>
    <property type="evidence" value="ECO:0007669"/>
    <property type="project" value="TreeGrafter"/>
</dbReference>
<dbReference type="PROSITE" id="PS50178">
    <property type="entry name" value="ZF_FYVE"/>
    <property type="match status" value="1"/>
</dbReference>
<gene>
    <name evidence="2" type="ORF">CTOB1V02_LOCUS10849</name>
</gene>
<dbReference type="InterPro" id="IPR051765">
    <property type="entry name" value="PH_domain-containing_F"/>
</dbReference>
<feature type="region of interest" description="Disordered" evidence="1">
    <location>
        <begin position="582"/>
        <end position="604"/>
    </location>
</feature>
<protein>
    <submittedName>
        <fullName evidence="2">Uncharacterized protein</fullName>
    </submittedName>
</protein>
<accession>A0A7R8WLA6</accession>
<dbReference type="Gene3D" id="2.30.29.30">
    <property type="entry name" value="Pleckstrin-homology domain (PH domain)/Phosphotyrosine-binding domain (PTB)"/>
    <property type="match status" value="1"/>
</dbReference>
<dbReference type="CDD" id="cd15717">
    <property type="entry name" value="FYVE_PKHF"/>
    <property type="match status" value="1"/>
</dbReference>
<dbReference type="InterPro" id="IPR013083">
    <property type="entry name" value="Znf_RING/FYVE/PHD"/>
</dbReference>
<dbReference type="AlphaFoldDB" id="A0A7R8WLA6"/>
<name>A0A7R8WLA6_9CRUS</name>
<evidence type="ECO:0000313" key="2">
    <source>
        <dbReference type="EMBL" id="CAD7233024.1"/>
    </source>
</evidence>
<dbReference type="InterPro" id="IPR011993">
    <property type="entry name" value="PH-like_dom_sf"/>
</dbReference>
<sequence length="604" mass="68911">MVDRLVNSEENAQRLQRVEDCFGGSGSPLRVPGRVLVGEGVLTKVCRKCLKPRMFFLFNDILVYGTIIIPKKKFNQQHIIPLEQVKLTDVPDEESGKRPATEHAAVWIPDSEAPRCMHCKRTQFTLVNRRHHCRKCGAVVCGGCSRRKMLLPIQSSKPLRVCDTCFKGVTNEPEVPYGESSGEEDTDDELEINREPNLSANEQLRPGRFVFFPGAGALTAAPTPPRNKSCACVSNALSTGPVRSGMNDFVNELLSKHEKRRKEVNNDKWRTDLAEQVRRERSRTVVVRNLLPTILAELGRGPKEVLVFLEEQLKQNRVPTVPVYRELARRLSERGDVESLEKLSELFAESYSWEDLRDHMRLKAYVCEAEWKKENYDKAFDGFTQLILEYGTLSPKLGKKIVDMTKFMFLDIVTKKRVDLLPKCHQLMEYNKESLSNSPEYKSYVPIMELNFWRLCFSSDDFVFQNEANNFLSKKPDVEELLKMRIDAVVNSAQMEGKEDILYRLLDLCMSRGILEKRGLVFGSLLELQCHNGNLKAATETVKSAIELKVALPTRSLRIFKALSSEQKVPLPMMVLNILSPTPTPEALPKPTETSEPEQVEYRW</sequence>
<dbReference type="Gene3D" id="3.30.40.10">
    <property type="entry name" value="Zinc/RING finger domain, C3HC4 (zinc finger)"/>
    <property type="match status" value="1"/>
</dbReference>
<dbReference type="SMART" id="SM00064">
    <property type="entry name" value="FYVE"/>
    <property type="match status" value="1"/>
</dbReference>
<dbReference type="Pfam" id="PF01363">
    <property type="entry name" value="FYVE"/>
    <property type="match status" value="1"/>
</dbReference>
<proteinExistence type="predicted"/>
<dbReference type="GO" id="GO:0046872">
    <property type="term" value="F:metal ion binding"/>
    <property type="evidence" value="ECO:0007669"/>
    <property type="project" value="InterPro"/>
</dbReference>
<feature type="compositionally biased region" description="Acidic residues" evidence="1">
    <location>
        <begin position="595"/>
        <end position="604"/>
    </location>
</feature>
<reference evidence="2" key="1">
    <citation type="submission" date="2020-11" db="EMBL/GenBank/DDBJ databases">
        <authorList>
            <person name="Tran Van P."/>
        </authorList>
    </citation>
    <scope>NUCLEOTIDE SEQUENCE</scope>
</reference>
<dbReference type="OrthoDB" id="70570at2759"/>
<dbReference type="PANTHER" id="PTHR46280:SF3">
    <property type="entry name" value="PLECKSTRIN HOMOLOGY DOMAIN-CONTAINING FAMILY F MEMBER 1 HOMOLOG"/>
    <property type="match status" value="1"/>
</dbReference>
<dbReference type="SUPFAM" id="SSF57903">
    <property type="entry name" value="FYVE/PHD zinc finger"/>
    <property type="match status" value="1"/>
</dbReference>
<organism evidence="2">
    <name type="scientific">Cyprideis torosa</name>
    <dbReference type="NCBI Taxonomy" id="163714"/>
    <lineage>
        <taxon>Eukaryota</taxon>
        <taxon>Metazoa</taxon>
        <taxon>Ecdysozoa</taxon>
        <taxon>Arthropoda</taxon>
        <taxon>Crustacea</taxon>
        <taxon>Oligostraca</taxon>
        <taxon>Ostracoda</taxon>
        <taxon>Podocopa</taxon>
        <taxon>Podocopida</taxon>
        <taxon>Cytherocopina</taxon>
        <taxon>Cytheroidea</taxon>
        <taxon>Cytherideidae</taxon>
        <taxon>Cyprideis</taxon>
    </lineage>
</organism>
<evidence type="ECO:0000256" key="1">
    <source>
        <dbReference type="SAM" id="MobiDB-lite"/>
    </source>
</evidence>
<dbReference type="GO" id="GO:0007032">
    <property type="term" value="P:endosome organization"/>
    <property type="evidence" value="ECO:0007669"/>
    <property type="project" value="TreeGrafter"/>
</dbReference>
<dbReference type="InterPro" id="IPR017455">
    <property type="entry name" value="Znf_FYVE-rel"/>
</dbReference>
<dbReference type="InterPro" id="IPR011011">
    <property type="entry name" value="Znf_FYVE_PHD"/>
</dbReference>
<dbReference type="EMBL" id="OB665520">
    <property type="protein sequence ID" value="CAD7233024.1"/>
    <property type="molecule type" value="Genomic_DNA"/>
</dbReference>
<dbReference type="GO" id="GO:0035091">
    <property type="term" value="F:phosphatidylinositol binding"/>
    <property type="evidence" value="ECO:0007669"/>
    <property type="project" value="TreeGrafter"/>
</dbReference>
<dbReference type="SUPFAM" id="SSF50729">
    <property type="entry name" value="PH domain-like"/>
    <property type="match status" value="1"/>
</dbReference>
<dbReference type="InterPro" id="IPR000306">
    <property type="entry name" value="Znf_FYVE"/>
</dbReference>
<dbReference type="PANTHER" id="PTHR46280">
    <property type="entry name" value="PLECKSTRIN HOMOLOGY DOMAIN-CONTAINING FAMILY F MEMBER 2-RELATED"/>
    <property type="match status" value="1"/>
</dbReference>